<gene>
    <name evidence="2" type="ORF">ACTIVE_8815</name>
</gene>
<reference evidence="2 3" key="1">
    <citation type="submission" date="2020-05" db="EMBL/GenBank/DDBJ databases">
        <title>Actinomadura verrucosospora NRRL-B18236 (PFL_A860) Genome sequencing and assembly.</title>
        <authorList>
            <person name="Samborskyy M."/>
        </authorList>
    </citation>
    <scope>NUCLEOTIDE SEQUENCE [LARGE SCALE GENOMIC DNA]</scope>
    <source>
        <strain evidence="2 3">NRRL:B18236</strain>
    </source>
</reference>
<keyword evidence="3" id="KW-1185">Reference proteome</keyword>
<dbReference type="Proteomes" id="UP000501240">
    <property type="component" value="Chromosome"/>
</dbReference>
<evidence type="ECO:0000313" key="2">
    <source>
        <dbReference type="EMBL" id="QKG27162.1"/>
    </source>
</evidence>
<name>A0A7D3ZV95_ACTVE</name>
<organism evidence="2 3">
    <name type="scientific">Actinomadura verrucosospora</name>
    <dbReference type="NCBI Taxonomy" id="46165"/>
    <lineage>
        <taxon>Bacteria</taxon>
        <taxon>Bacillati</taxon>
        <taxon>Actinomycetota</taxon>
        <taxon>Actinomycetes</taxon>
        <taxon>Streptosporangiales</taxon>
        <taxon>Thermomonosporaceae</taxon>
        <taxon>Actinomadura</taxon>
    </lineage>
</organism>
<dbReference type="EMBL" id="CP053892">
    <property type="protein sequence ID" value="QKG27162.1"/>
    <property type="molecule type" value="Genomic_DNA"/>
</dbReference>
<feature type="region of interest" description="Disordered" evidence="1">
    <location>
        <begin position="81"/>
        <end position="122"/>
    </location>
</feature>
<accession>A0A7D3ZV95</accession>
<dbReference type="AlphaFoldDB" id="A0A7D3ZV95"/>
<evidence type="ECO:0000313" key="3">
    <source>
        <dbReference type="Proteomes" id="UP000501240"/>
    </source>
</evidence>
<feature type="compositionally biased region" description="Low complexity" evidence="1">
    <location>
        <begin position="83"/>
        <end position="92"/>
    </location>
</feature>
<proteinExistence type="predicted"/>
<evidence type="ECO:0000256" key="1">
    <source>
        <dbReference type="SAM" id="MobiDB-lite"/>
    </source>
</evidence>
<sequence length="158" mass="16747">MDAQVEPKVQRSWLTIAAVVEGQVLGREVILQPPLQGRGDLCHQVNAVQGDLGAGPHVAGDGRQPVSGEVQVHAELLDAVSLPTATSSTTAPGDGPPSPTKGLDDTVRSAVPPQTRHRRVSSRFPIPLLRSWRGPSRPCNLSSRLGALFQLAGHARPR</sequence>
<protein>
    <submittedName>
        <fullName evidence="2">Uncharacterized protein</fullName>
    </submittedName>
</protein>